<dbReference type="FunFam" id="3.30.1380.20:FF:000006">
    <property type="entry name" value="Trafficking protein particle complex subunit"/>
    <property type="match status" value="1"/>
</dbReference>
<dbReference type="STRING" id="33097.A0A150GAK8"/>
<evidence type="ECO:0000256" key="7">
    <source>
        <dbReference type="ARBA" id="ARBA00023034"/>
    </source>
</evidence>
<keyword evidence="6 8" id="KW-0931">ER-Golgi transport</keyword>
<dbReference type="GO" id="GO:0030008">
    <property type="term" value="C:TRAPP complex"/>
    <property type="evidence" value="ECO:0007669"/>
    <property type="project" value="InterPro"/>
</dbReference>
<dbReference type="InterPro" id="IPR007194">
    <property type="entry name" value="TRAPP_component"/>
</dbReference>
<dbReference type="Proteomes" id="UP000075714">
    <property type="component" value="Unassembled WGS sequence"/>
</dbReference>
<dbReference type="InterPro" id="IPR016721">
    <property type="entry name" value="Bet3"/>
</dbReference>
<evidence type="ECO:0000256" key="1">
    <source>
        <dbReference type="ARBA" id="ARBA00004222"/>
    </source>
</evidence>
<dbReference type="EMBL" id="LSYV01000041">
    <property type="protein sequence ID" value="KXZ46858.1"/>
    <property type="molecule type" value="Genomic_DNA"/>
</dbReference>
<dbReference type="PANTHER" id="PTHR13048">
    <property type="entry name" value="TRAFFICKING PROTEIN PARTICLE COMPLEX SUBUNIT 3"/>
    <property type="match status" value="1"/>
</dbReference>
<proteinExistence type="inferred from homology"/>
<evidence type="ECO:0000256" key="2">
    <source>
        <dbReference type="ARBA" id="ARBA00004240"/>
    </source>
</evidence>
<dbReference type="GO" id="GO:0005783">
    <property type="term" value="C:endoplasmic reticulum"/>
    <property type="evidence" value="ECO:0007669"/>
    <property type="project" value="UniProtKB-SubCell"/>
</dbReference>
<evidence type="ECO:0000313" key="10">
    <source>
        <dbReference type="Proteomes" id="UP000075714"/>
    </source>
</evidence>
<dbReference type="SUPFAM" id="SSF111126">
    <property type="entry name" value="Ligand-binding domain in the NO signalling and Golgi transport"/>
    <property type="match status" value="1"/>
</dbReference>
<dbReference type="Gene3D" id="3.30.1380.20">
    <property type="entry name" value="Trafficking protein particle complex subunit 3"/>
    <property type="match status" value="1"/>
</dbReference>
<organism evidence="9 10">
    <name type="scientific">Gonium pectorale</name>
    <name type="common">Green alga</name>
    <dbReference type="NCBI Taxonomy" id="33097"/>
    <lineage>
        <taxon>Eukaryota</taxon>
        <taxon>Viridiplantae</taxon>
        <taxon>Chlorophyta</taxon>
        <taxon>core chlorophytes</taxon>
        <taxon>Chlorophyceae</taxon>
        <taxon>CS clade</taxon>
        <taxon>Chlamydomonadales</taxon>
        <taxon>Volvocaceae</taxon>
        <taxon>Gonium</taxon>
    </lineage>
</organism>
<gene>
    <name evidence="9" type="ORF">GPECTOR_40g592</name>
</gene>
<comment type="subcellular location">
    <subcellularLocation>
        <location evidence="2">Endoplasmic reticulum</location>
    </subcellularLocation>
    <subcellularLocation>
        <location evidence="1 8">Golgi apparatus</location>
        <location evidence="1 8">cis-Golgi network</location>
    </subcellularLocation>
</comment>
<evidence type="ECO:0000313" key="9">
    <source>
        <dbReference type="EMBL" id="KXZ46858.1"/>
    </source>
</evidence>
<comment type="subunit">
    <text evidence="8">Homodimer.</text>
</comment>
<protein>
    <recommendedName>
        <fullName evidence="8">Trafficking protein particle complex subunit</fullName>
    </recommendedName>
</protein>
<evidence type="ECO:0000256" key="6">
    <source>
        <dbReference type="ARBA" id="ARBA00022892"/>
    </source>
</evidence>
<evidence type="ECO:0000256" key="5">
    <source>
        <dbReference type="ARBA" id="ARBA00022824"/>
    </source>
</evidence>
<sequence length="185" mass="21094">MLRGGPSGARNPPSLEQINAEVFTLTYGSIVRQLIADFEDIEEVNKQLEQMGYNMGIRLVDEFLAKAKISRCSSFRDTADVVAKQALPMFLNVSANVTNWSPDQTECSLVLTDNPLADFVELPEEYRELKYCNVLAGVVRGALEMVNMDVECRWVSDMLRGDDCYELRIKLKEHRDEKFPYKDDD</sequence>
<comment type="caution">
    <text evidence="9">The sequence shown here is derived from an EMBL/GenBank/DDBJ whole genome shotgun (WGS) entry which is preliminary data.</text>
</comment>
<dbReference type="CDD" id="cd14942">
    <property type="entry name" value="TRAPPC3_bet3"/>
    <property type="match status" value="1"/>
</dbReference>
<evidence type="ECO:0000256" key="3">
    <source>
        <dbReference type="ARBA" id="ARBA00006218"/>
    </source>
</evidence>
<keyword evidence="5" id="KW-0256">Endoplasmic reticulum</keyword>
<comment type="similarity">
    <text evidence="3 8">Belongs to the TRAPP small subunits family. BET3 subfamily.</text>
</comment>
<accession>A0A150GAK8</accession>
<dbReference type="OrthoDB" id="10262857at2759"/>
<comment type="function">
    <text evidence="8">May play a role in vesicular transport from endoplasmic reticulum to Golgi.</text>
</comment>
<dbReference type="AlphaFoldDB" id="A0A150GAK8"/>
<keyword evidence="4 8" id="KW-0813">Transport</keyword>
<dbReference type="GO" id="GO:0048193">
    <property type="term" value="P:Golgi vesicle transport"/>
    <property type="evidence" value="ECO:0007669"/>
    <property type="project" value="InterPro"/>
</dbReference>
<name>A0A150GAK8_GONPE</name>
<dbReference type="GO" id="GO:0005794">
    <property type="term" value="C:Golgi apparatus"/>
    <property type="evidence" value="ECO:0007669"/>
    <property type="project" value="UniProtKB-SubCell"/>
</dbReference>
<reference evidence="10" key="1">
    <citation type="journal article" date="2016" name="Nat. Commun.">
        <title>The Gonium pectorale genome demonstrates co-option of cell cycle regulation during the evolution of multicellularity.</title>
        <authorList>
            <person name="Hanschen E.R."/>
            <person name="Marriage T.N."/>
            <person name="Ferris P.J."/>
            <person name="Hamaji T."/>
            <person name="Toyoda A."/>
            <person name="Fujiyama A."/>
            <person name="Neme R."/>
            <person name="Noguchi H."/>
            <person name="Minakuchi Y."/>
            <person name="Suzuki M."/>
            <person name="Kawai-Toyooka H."/>
            <person name="Smith D.R."/>
            <person name="Sparks H."/>
            <person name="Anderson J."/>
            <person name="Bakaric R."/>
            <person name="Luria V."/>
            <person name="Karger A."/>
            <person name="Kirschner M.W."/>
            <person name="Durand P.M."/>
            <person name="Michod R.E."/>
            <person name="Nozaki H."/>
            <person name="Olson B.J."/>
        </authorList>
    </citation>
    <scope>NUCLEOTIDE SEQUENCE [LARGE SCALE GENOMIC DNA]</scope>
    <source>
        <strain evidence="10">NIES-2863</strain>
    </source>
</reference>
<evidence type="ECO:0000256" key="4">
    <source>
        <dbReference type="ARBA" id="ARBA00022448"/>
    </source>
</evidence>
<evidence type="ECO:0000256" key="8">
    <source>
        <dbReference type="PIRNR" id="PIRNR018293"/>
    </source>
</evidence>
<dbReference type="InterPro" id="IPR024096">
    <property type="entry name" value="NO_sig/Golgi_transp_ligand-bd"/>
</dbReference>
<dbReference type="Pfam" id="PF04051">
    <property type="entry name" value="TRAPP"/>
    <property type="match status" value="1"/>
</dbReference>
<keyword evidence="10" id="KW-1185">Reference proteome</keyword>
<keyword evidence="7 8" id="KW-0333">Golgi apparatus</keyword>
<dbReference type="PIRSF" id="PIRSF018293">
    <property type="entry name" value="TRAPP_I_complex_Bet3"/>
    <property type="match status" value="1"/>
</dbReference>